<proteinExistence type="predicted"/>
<evidence type="ECO:0000313" key="4">
    <source>
        <dbReference type="Proteomes" id="UP000292082"/>
    </source>
</evidence>
<dbReference type="OrthoDB" id="3245657at2759"/>
<dbReference type="Gene3D" id="2.60.120.260">
    <property type="entry name" value="Galactose-binding domain-like"/>
    <property type="match status" value="1"/>
</dbReference>
<organism evidence="3 4">
    <name type="scientific">Dichomitus squalens</name>
    <dbReference type="NCBI Taxonomy" id="114155"/>
    <lineage>
        <taxon>Eukaryota</taxon>
        <taxon>Fungi</taxon>
        <taxon>Dikarya</taxon>
        <taxon>Basidiomycota</taxon>
        <taxon>Agaricomycotina</taxon>
        <taxon>Agaricomycetes</taxon>
        <taxon>Polyporales</taxon>
        <taxon>Polyporaceae</taxon>
        <taxon>Dichomitus</taxon>
    </lineage>
</organism>
<keyword evidence="1" id="KW-0732">Signal</keyword>
<keyword evidence="4" id="KW-1185">Reference proteome</keyword>
<dbReference type="AlphaFoldDB" id="A0A4Q9QAG3"/>
<feature type="signal peptide" evidence="1">
    <location>
        <begin position="1"/>
        <end position="17"/>
    </location>
</feature>
<gene>
    <name evidence="3" type="ORF">BD310DRAFT_767352</name>
    <name evidence="2" type="ORF">BD311DRAFT_619419</name>
</gene>
<dbReference type="EMBL" id="ML145085">
    <property type="protein sequence ID" value="TBU64632.1"/>
    <property type="molecule type" value="Genomic_DNA"/>
</dbReference>
<reference evidence="3 4" key="1">
    <citation type="submission" date="2019-01" db="EMBL/GenBank/DDBJ databases">
        <title>Draft genome sequences of three monokaryotic isolates of the white-rot basidiomycete fungus Dichomitus squalens.</title>
        <authorList>
            <consortium name="DOE Joint Genome Institute"/>
            <person name="Lopez S.C."/>
            <person name="Andreopoulos B."/>
            <person name="Pangilinan J."/>
            <person name="Lipzen A."/>
            <person name="Riley R."/>
            <person name="Ahrendt S."/>
            <person name="Ng V."/>
            <person name="Barry K."/>
            <person name="Daum C."/>
            <person name="Grigoriev I.V."/>
            <person name="Hilden K.S."/>
            <person name="Makela M.R."/>
            <person name="de Vries R.P."/>
        </authorList>
    </citation>
    <scope>NUCLEOTIDE SEQUENCE [LARGE SCALE GENOMIC DNA]</scope>
    <source>
        <strain evidence="3 4">CBS 464.89</strain>
        <strain evidence="2">OM18370.1</strain>
    </source>
</reference>
<dbReference type="OMA" id="NSTWHEG"/>
<protein>
    <submittedName>
        <fullName evidence="3">Uncharacterized protein</fullName>
    </submittedName>
</protein>
<dbReference type="Proteomes" id="UP000292957">
    <property type="component" value="Unassembled WGS sequence"/>
</dbReference>
<name>A0A4Q9QAG3_9APHY</name>
<dbReference type="STRING" id="114155.A0A4Q9QAG3"/>
<evidence type="ECO:0000256" key="1">
    <source>
        <dbReference type="SAM" id="SignalP"/>
    </source>
</evidence>
<feature type="chain" id="PRO_5040597658" evidence="1">
    <location>
        <begin position="18"/>
        <end position="188"/>
    </location>
</feature>
<evidence type="ECO:0000313" key="2">
    <source>
        <dbReference type="EMBL" id="TBU34828.1"/>
    </source>
</evidence>
<evidence type="ECO:0000313" key="3">
    <source>
        <dbReference type="EMBL" id="TBU64632.1"/>
    </source>
</evidence>
<dbReference type="EMBL" id="ML143387">
    <property type="protein sequence ID" value="TBU34828.1"/>
    <property type="molecule type" value="Genomic_DNA"/>
</dbReference>
<feature type="non-terminal residue" evidence="3">
    <location>
        <position position="188"/>
    </location>
</feature>
<dbReference type="Proteomes" id="UP000292082">
    <property type="component" value="Unassembled WGS sequence"/>
</dbReference>
<accession>A0A4Q9QAG3</accession>
<sequence length="188" mass="19785">MLLPLDVLSLVLLSISTSPFAGILSVSATLVNVTIDDTFGDPATGDQISYAPEGTWQPVSCAGCTAKPNPSQVSNSTWHEGTFNPDGARGSDQLLSAAVSFEGVAVYVFCVVTHSFTSPVGNSDMSFFLDGNLVGTFQQPPNGNATYEYNVPVYVNESLPPGQHTIVVVNGELGGNTSLTLLDYIVYT</sequence>